<dbReference type="RefSeq" id="WP_016438493.1">
    <property type="nucleotide sequence ID" value="NZ_AP031411.1"/>
</dbReference>
<keyword evidence="12" id="KW-1185">Reference proteome</keyword>
<dbReference type="InterPro" id="IPR000994">
    <property type="entry name" value="Pept_M24"/>
</dbReference>
<dbReference type="EMBL" id="BHEO01000008">
    <property type="protein sequence ID" value="GBU06455.1"/>
    <property type="molecule type" value="Genomic_DNA"/>
</dbReference>
<evidence type="ECO:0000313" key="11">
    <source>
        <dbReference type="Proteomes" id="UP000294613"/>
    </source>
</evidence>
<dbReference type="InterPro" id="IPR029149">
    <property type="entry name" value="Creatin/AminoP/Spt16_N"/>
</dbReference>
<dbReference type="GO" id="GO:0005829">
    <property type="term" value="C:cytosol"/>
    <property type="evidence" value="ECO:0007669"/>
    <property type="project" value="TreeGrafter"/>
</dbReference>
<comment type="similarity">
    <text evidence="3">Belongs to the peptidase M24B family.</text>
</comment>
<dbReference type="Pfam" id="PF05195">
    <property type="entry name" value="AMP_N"/>
    <property type="match status" value="1"/>
</dbReference>
<dbReference type="SUPFAM" id="SSF53092">
    <property type="entry name" value="Creatinase/prolidase N-terminal domain"/>
    <property type="match status" value="1"/>
</dbReference>
<evidence type="ECO:0000256" key="1">
    <source>
        <dbReference type="ARBA" id="ARBA00001424"/>
    </source>
</evidence>
<evidence type="ECO:0000256" key="7">
    <source>
        <dbReference type="ARBA" id="ARBA00023211"/>
    </source>
</evidence>
<dbReference type="GO" id="GO:0006508">
    <property type="term" value="P:proteolysis"/>
    <property type="evidence" value="ECO:0007669"/>
    <property type="project" value="TreeGrafter"/>
</dbReference>
<dbReference type="EC" id="3.4.11.9" evidence="4"/>
<keyword evidence="5" id="KW-0479">Metal-binding</keyword>
<reference evidence="10 11" key="2">
    <citation type="submission" date="2019-03" db="EMBL/GenBank/DDBJ databases">
        <title>Genomic Encyclopedia of Type Strains, Phase IV (KMG-IV): sequencing the most valuable type-strain genomes for metagenomic binning, comparative biology and taxonomic classification.</title>
        <authorList>
            <person name="Goeker M."/>
        </authorList>
    </citation>
    <scope>NUCLEOTIDE SEQUENCE [LARGE SCALE GENOMIC DNA]</scope>
    <source>
        <strain evidence="10 11">DSM 103426</strain>
    </source>
</reference>
<organism evidence="10 11">
    <name type="scientific">Faecalimonas umbilicata</name>
    <dbReference type="NCBI Taxonomy" id="1912855"/>
    <lineage>
        <taxon>Bacteria</taxon>
        <taxon>Bacillati</taxon>
        <taxon>Bacillota</taxon>
        <taxon>Clostridia</taxon>
        <taxon>Lachnospirales</taxon>
        <taxon>Lachnospiraceae</taxon>
        <taxon>Faecalimonas</taxon>
    </lineage>
</organism>
<dbReference type="Proteomes" id="UP000294613">
    <property type="component" value="Unassembled WGS sequence"/>
</dbReference>
<evidence type="ECO:0000313" key="10">
    <source>
        <dbReference type="EMBL" id="TCS59980.1"/>
    </source>
</evidence>
<dbReference type="InterPro" id="IPR036005">
    <property type="entry name" value="Creatinase/aminopeptidase-like"/>
</dbReference>
<dbReference type="EMBL" id="SLZV01000047">
    <property type="protein sequence ID" value="TCS59980.1"/>
    <property type="molecule type" value="Genomic_DNA"/>
</dbReference>
<evidence type="ECO:0000256" key="3">
    <source>
        <dbReference type="ARBA" id="ARBA00008766"/>
    </source>
</evidence>
<proteinExistence type="inferred from homology"/>
<comment type="cofactor">
    <cofactor evidence="2">
        <name>Mn(2+)</name>
        <dbReference type="ChEBI" id="CHEBI:29035"/>
    </cofactor>
</comment>
<evidence type="ECO:0000313" key="12">
    <source>
        <dbReference type="Proteomes" id="UP000702954"/>
    </source>
</evidence>
<gene>
    <name evidence="9" type="primary">pepP</name>
    <name evidence="10" type="ORF">EDD74_1478</name>
    <name evidence="9" type="ORF">FAEUMB_29960</name>
</gene>
<evidence type="ECO:0000256" key="4">
    <source>
        <dbReference type="ARBA" id="ARBA00012574"/>
    </source>
</evidence>
<dbReference type="GO" id="GO:0030145">
    <property type="term" value="F:manganese ion binding"/>
    <property type="evidence" value="ECO:0007669"/>
    <property type="project" value="InterPro"/>
</dbReference>
<dbReference type="Gene3D" id="3.40.350.10">
    <property type="entry name" value="Creatinase/prolidase N-terminal domain"/>
    <property type="match status" value="1"/>
</dbReference>
<evidence type="ECO:0000256" key="5">
    <source>
        <dbReference type="ARBA" id="ARBA00022723"/>
    </source>
</evidence>
<name>A0A4R3J6B5_9FIRM</name>
<dbReference type="SMART" id="SM01011">
    <property type="entry name" value="AMP_N"/>
    <property type="match status" value="1"/>
</dbReference>
<sequence length="419" mass="47707">MREVYAARRAKLMEGMKAPSIAVIYSGTAPMRSADEEYEFSVDRNFYYYTGIDREHMILVLKKLKEGTMAEELYIEPFDEVMAKWVGARMRENEAREISGIEKICYLEAFDGNFNSLIESSRSSKKLTVALDLWKYKVTQAPTQAHLLAARIKEQYPAVEIRDIYADFVGQRIKKEDIEIEKMMVAQHTTQKAIEELMRYVKPGMNECEMEGAFDFALRKQGVREHAFPSIVAGGVRATTLHYKENNQEVKDGELVLIDLGSANEHYCADISRTFPVNGKFTARQKEIYDLVLSAQDLIIEKAAPGMTLRELNQMVIDHYAARLDELGLAKDGKTVADYYYHGVSHQLGLDTHDISCSDYEVLEPGMVITVEPGFYIEEEEIGIRIENDILITEGKAVDLSKGILKTTEDIEAWMSKRD</sequence>
<keyword evidence="10" id="KW-0645">Protease</keyword>
<reference evidence="9 12" key="1">
    <citation type="journal article" date="2018" name="Int. J. Syst. Evol. Microbiol.">
        <title>Draft Genome Sequence of Faecalimonas umbilicata JCM 30896T, an Acetate-Producing Bacterium Isolated from Human Feces.</title>
        <authorList>
            <person name="Sakamoto M."/>
            <person name="Ikeyama N."/>
            <person name="Yuki M."/>
            <person name="Ohkuma M."/>
        </authorList>
    </citation>
    <scope>NUCLEOTIDE SEQUENCE [LARGE SCALE GENOMIC DNA]</scope>
    <source>
        <strain evidence="9 12">EGH7</strain>
    </source>
</reference>
<accession>A0A4R3J6B5</accession>
<dbReference type="PANTHER" id="PTHR43226:SF4">
    <property type="entry name" value="XAA-PRO AMINOPEPTIDASE 3"/>
    <property type="match status" value="1"/>
</dbReference>
<evidence type="ECO:0000259" key="8">
    <source>
        <dbReference type="SMART" id="SM01011"/>
    </source>
</evidence>
<evidence type="ECO:0000313" key="9">
    <source>
        <dbReference type="EMBL" id="GBU06455.1"/>
    </source>
</evidence>
<keyword evidence="10" id="KW-0031">Aminopeptidase</keyword>
<dbReference type="AlphaFoldDB" id="A0A4R3J6B5"/>
<dbReference type="Proteomes" id="UP000702954">
    <property type="component" value="Unassembled WGS sequence"/>
</dbReference>
<comment type="catalytic activity">
    <reaction evidence="1">
        <text>Release of any N-terminal amino acid, including proline, that is linked to proline, even from a dipeptide or tripeptide.</text>
        <dbReference type="EC" id="3.4.11.9"/>
    </reaction>
</comment>
<keyword evidence="6" id="KW-0378">Hydrolase</keyword>
<dbReference type="Pfam" id="PF00557">
    <property type="entry name" value="Peptidase_M24"/>
    <property type="match status" value="1"/>
</dbReference>
<dbReference type="InterPro" id="IPR007865">
    <property type="entry name" value="Aminopep_P_N"/>
</dbReference>
<feature type="domain" description="Aminopeptidase P N-terminal" evidence="8">
    <location>
        <begin position="1"/>
        <end position="136"/>
    </location>
</feature>
<dbReference type="InterPro" id="IPR052433">
    <property type="entry name" value="X-Pro_dipept-like"/>
</dbReference>
<evidence type="ECO:0000256" key="6">
    <source>
        <dbReference type="ARBA" id="ARBA00022801"/>
    </source>
</evidence>
<protein>
    <recommendedName>
        <fullName evidence="4">Xaa-Pro aminopeptidase</fullName>
        <ecNumber evidence="4">3.4.11.9</ecNumber>
    </recommendedName>
</protein>
<dbReference type="Gene3D" id="3.90.230.10">
    <property type="entry name" value="Creatinase/methionine aminopeptidase superfamily"/>
    <property type="match status" value="1"/>
</dbReference>
<dbReference type="GO" id="GO:0070006">
    <property type="term" value="F:metalloaminopeptidase activity"/>
    <property type="evidence" value="ECO:0007669"/>
    <property type="project" value="InterPro"/>
</dbReference>
<keyword evidence="7" id="KW-0464">Manganese</keyword>
<comment type="caution">
    <text evidence="10">The sequence shown here is derived from an EMBL/GenBank/DDBJ whole genome shotgun (WGS) entry which is preliminary data.</text>
</comment>
<dbReference type="GeneID" id="97507322"/>
<dbReference type="PANTHER" id="PTHR43226">
    <property type="entry name" value="XAA-PRO AMINOPEPTIDASE 3"/>
    <property type="match status" value="1"/>
</dbReference>
<dbReference type="SUPFAM" id="SSF55920">
    <property type="entry name" value="Creatinase/aminopeptidase"/>
    <property type="match status" value="1"/>
</dbReference>
<evidence type="ECO:0000256" key="2">
    <source>
        <dbReference type="ARBA" id="ARBA00001936"/>
    </source>
</evidence>